<dbReference type="Gene3D" id="1.20.1560.10">
    <property type="entry name" value="ABC transporter type 1, transmembrane domain"/>
    <property type="match status" value="1"/>
</dbReference>
<dbReference type="SMART" id="SM00382">
    <property type="entry name" value="AAA"/>
    <property type="match status" value="1"/>
</dbReference>
<evidence type="ECO:0000313" key="8">
    <source>
        <dbReference type="EMBL" id="EKE26106.1"/>
    </source>
</evidence>
<reference evidence="8" key="1">
    <citation type="journal article" date="2012" name="Science">
        <title>Fermentation, hydrogen, and sulfur metabolism in multiple uncultivated bacterial phyla.</title>
        <authorList>
            <person name="Wrighton K.C."/>
            <person name="Thomas B.C."/>
            <person name="Sharon I."/>
            <person name="Miller C.S."/>
            <person name="Castelle C.J."/>
            <person name="VerBerkmoes N.C."/>
            <person name="Wilkins M.J."/>
            <person name="Hettich R.L."/>
            <person name="Lipton M.S."/>
            <person name="Williams K.H."/>
            <person name="Long P.E."/>
            <person name="Banfield J.F."/>
        </authorList>
    </citation>
    <scope>NUCLEOTIDE SEQUENCE [LARGE SCALE GENOMIC DNA]</scope>
</reference>
<sequence length="313" mass="37670">MGIWVINWRVELSQFILINWLIATMNKYVWWFSKQIKSIFLTIVDIDKLLDTFDDIPEIKWINNLTPFNYKEWDINISHLSFWYNECNVFDNFSLKINWWKKTALVWDSGSWKTTLMKLIAWYIHPDLGEIFVDNQNICEINLISYYKHIGYLTQEPSVFDWTIIENLTYALDREPIFDEIENVIKASRCEFIYDLPNKLKTEIWERWIKLSGWQKQRLAIAKIMLKNPSIILLDEPTSALDSISEQYISEALHNLFDWKTVIIIAHRLQTVKEADEIIVLKKWQIIERWNHEMLCEIEKGEYKKMLDLQTSF</sequence>
<proteinExistence type="predicted"/>
<dbReference type="GO" id="GO:0015421">
    <property type="term" value="F:ABC-type oligopeptide transporter activity"/>
    <property type="evidence" value="ECO:0007669"/>
    <property type="project" value="TreeGrafter"/>
</dbReference>
<evidence type="ECO:0000256" key="3">
    <source>
        <dbReference type="ARBA" id="ARBA00022741"/>
    </source>
</evidence>
<keyword evidence="5" id="KW-1133">Transmembrane helix</keyword>
<organism evidence="8">
    <name type="scientific">uncultured bacterium</name>
    <name type="common">gcode 4</name>
    <dbReference type="NCBI Taxonomy" id="1234023"/>
    <lineage>
        <taxon>Bacteria</taxon>
        <taxon>environmental samples</taxon>
    </lineage>
</organism>
<keyword evidence="2" id="KW-0812">Transmembrane</keyword>
<evidence type="ECO:0000256" key="1">
    <source>
        <dbReference type="ARBA" id="ARBA00004651"/>
    </source>
</evidence>
<dbReference type="InterPro" id="IPR003593">
    <property type="entry name" value="AAA+_ATPase"/>
</dbReference>
<accession>K2F4V6</accession>
<dbReference type="GO" id="GO:0005886">
    <property type="term" value="C:plasma membrane"/>
    <property type="evidence" value="ECO:0007669"/>
    <property type="project" value="UniProtKB-SubCell"/>
</dbReference>
<dbReference type="InterPro" id="IPR003439">
    <property type="entry name" value="ABC_transporter-like_ATP-bd"/>
</dbReference>
<evidence type="ECO:0000256" key="5">
    <source>
        <dbReference type="ARBA" id="ARBA00022989"/>
    </source>
</evidence>
<dbReference type="GO" id="GO:0005524">
    <property type="term" value="F:ATP binding"/>
    <property type="evidence" value="ECO:0007669"/>
    <property type="project" value="UniProtKB-KW"/>
</dbReference>
<dbReference type="AlphaFoldDB" id="K2F4V6"/>
<dbReference type="GO" id="GO:0090374">
    <property type="term" value="P:oligopeptide export from mitochondrion"/>
    <property type="evidence" value="ECO:0007669"/>
    <property type="project" value="TreeGrafter"/>
</dbReference>
<evidence type="ECO:0000256" key="2">
    <source>
        <dbReference type="ARBA" id="ARBA00022692"/>
    </source>
</evidence>
<dbReference type="PROSITE" id="PS50893">
    <property type="entry name" value="ABC_TRANSPORTER_2"/>
    <property type="match status" value="1"/>
</dbReference>
<dbReference type="InterPro" id="IPR036640">
    <property type="entry name" value="ABC1_TM_sf"/>
</dbReference>
<dbReference type="SUPFAM" id="SSF52540">
    <property type="entry name" value="P-loop containing nucleoside triphosphate hydrolases"/>
    <property type="match status" value="1"/>
</dbReference>
<evidence type="ECO:0000256" key="6">
    <source>
        <dbReference type="ARBA" id="ARBA00023136"/>
    </source>
</evidence>
<evidence type="ECO:0000259" key="7">
    <source>
        <dbReference type="PROSITE" id="PS50893"/>
    </source>
</evidence>
<comment type="subcellular location">
    <subcellularLocation>
        <location evidence="1">Cell membrane</location>
        <topology evidence="1">Multi-pass membrane protein</topology>
    </subcellularLocation>
</comment>
<comment type="caution">
    <text evidence="8">The sequence shown here is derived from an EMBL/GenBank/DDBJ whole genome shotgun (WGS) entry which is preliminary data.</text>
</comment>
<dbReference type="PANTHER" id="PTHR43394:SF1">
    <property type="entry name" value="ATP-BINDING CASSETTE SUB-FAMILY B MEMBER 10, MITOCHONDRIAL"/>
    <property type="match status" value="1"/>
</dbReference>
<dbReference type="Gene3D" id="3.40.50.300">
    <property type="entry name" value="P-loop containing nucleotide triphosphate hydrolases"/>
    <property type="match status" value="1"/>
</dbReference>
<keyword evidence="6" id="KW-0472">Membrane</keyword>
<dbReference type="InterPro" id="IPR027417">
    <property type="entry name" value="P-loop_NTPase"/>
</dbReference>
<name>K2F4V6_9BACT</name>
<dbReference type="PANTHER" id="PTHR43394">
    <property type="entry name" value="ATP-DEPENDENT PERMEASE MDL1, MITOCHONDRIAL"/>
    <property type="match status" value="1"/>
</dbReference>
<dbReference type="Pfam" id="PF00005">
    <property type="entry name" value="ABC_tran"/>
    <property type="match status" value="1"/>
</dbReference>
<gene>
    <name evidence="8" type="ORF">ACD_4C00439G0008</name>
</gene>
<dbReference type="GO" id="GO:0016887">
    <property type="term" value="F:ATP hydrolysis activity"/>
    <property type="evidence" value="ECO:0007669"/>
    <property type="project" value="InterPro"/>
</dbReference>
<dbReference type="EMBL" id="AMFJ01000955">
    <property type="protein sequence ID" value="EKE26106.1"/>
    <property type="molecule type" value="Genomic_DNA"/>
</dbReference>
<feature type="domain" description="ABC transporter" evidence="7">
    <location>
        <begin position="75"/>
        <end position="308"/>
    </location>
</feature>
<keyword evidence="4" id="KW-0067">ATP-binding</keyword>
<protein>
    <recommendedName>
        <fullName evidence="7">ABC transporter domain-containing protein</fullName>
    </recommendedName>
</protein>
<keyword evidence="3" id="KW-0547">Nucleotide-binding</keyword>
<dbReference type="InterPro" id="IPR039421">
    <property type="entry name" value="Type_1_exporter"/>
</dbReference>
<evidence type="ECO:0000256" key="4">
    <source>
        <dbReference type="ARBA" id="ARBA00022840"/>
    </source>
</evidence>